<dbReference type="EMBL" id="RPHB01000009">
    <property type="protein sequence ID" value="MBW3469832.1"/>
    <property type="molecule type" value="Genomic_DNA"/>
</dbReference>
<dbReference type="InterPro" id="IPR022385">
    <property type="entry name" value="Rhs_assc_core"/>
</dbReference>
<dbReference type="Proteomes" id="UP000727490">
    <property type="component" value="Unassembled WGS sequence"/>
</dbReference>
<dbReference type="AlphaFoldDB" id="A0A951J2D9"/>
<dbReference type="RefSeq" id="WP_219293180.1">
    <property type="nucleotide sequence ID" value="NZ_RPHB01000009.1"/>
</dbReference>
<name>A0A951J2D9_9BACT</name>
<proteinExistence type="predicted"/>
<comment type="caution">
    <text evidence="1">The sequence shown here is derived from an EMBL/GenBank/DDBJ whole genome shotgun (WGS) entry which is preliminary data.</text>
</comment>
<keyword evidence="2" id="KW-1185">Reference proteome</keyword>
<sequence>MVRTDTRDALWSRTSTINSNTGLFNGNITWMNTELAGSQDTYDMQAMVYKYDQLNRIVQSRSLREYTTSFVSRTAAAAKAYDATYTYDGNGNLLTLQRRNGAAAIQDNFTYGYYANSNKLRQTASAQGNNYEYDAIGNLIKDVAGGVTNIEWTPSGKVRKVTKSSGSPIEFRYDASGNRVEKKQGSNITRYIRDASGNVMAVYQGDTLSERPVYGSSRLGNVANASAPGYRTVGHKQYELSNHLGNVLAVVSDRIHMNGDSTWAEVLSRTDYYPFGLEMTGRTESGGYRYGFNGKEHDSPGIGGGGSTYDYGFRIYNPEIGKFLSVDPLTKSYPWYTPYQFAGNNPIKFIDLDGLEEYDPQRDAFFTARLLLTTFYDIKHSAENLILNTFVPADPGMKWLASYKVNESGEEIFETVIRQVPHQGVLKETFNTALDVVNIAAAGRLDPTDFISVRTGGNTQLTRGLRKFLDPTSFKQLPNEGLIDPSSIRFSQSSISPNFRNGSSIDDLVSGLRNGSIDPLSVDPIRIVERNGEIFTLDNRRLKAFQEAGVDIPFQKVNLDSLPKRELEKFTTTNNGESIRIRGTGTN</sequence>
<dbReference type="InterPro" id="IPR050708">
    <property type="entry name" value="T6SS_VgrG/RHS"/>
</dbReference>
<gene>
    <name evidence="1" type="ORF">EGN73_18710</name>
</gene>
<dbReference type="NCBIfam" id="TIGR03696">
    <property type="entry name" value="Rhs_assc_core"/>
    <property type="match status" value="1"/>
</dbReference>
<evidence type="ECO:0000313" key="1">
    <source>
        <dbReference type="EMBL" id="MBW3469832.1"/>
    </source>
</evidence>
<dbReference type="PANTHER" id="PTHR32305:SF15">
    <property type="entry name" value="PROTEIN RHSA-RELATED"/>
    <property type="match status" value="1"/>
</dbReference>
<protein>
    <submittedName>
        <fullName evidence="1">RHS repeat-associated core domain-containing protein</fullName>
    </submittedName>
</protein>
<reference evidence="1 2" key="1">
    <citation type="journal article" date="2020" name="Syst. Appl. Microbiol.">
        <title>Arthrospiribacter ruber gen. nov., sp. nov., a novel bacterium isolated from Arthrospira cultures.</title>
        <authorList>
            <person name="Waleron M."/>
            <person name="Misztak A."/>
            <person name="Waleron M.M."/>
            <person name="Furmaniak M."/>
            <person name="Mrozik A."/>
            <person name="Waleron K."/>
        </authorList>
    </citation>
    <scope>NUCLEOTIDE SEQUENCE [LARGE SCALE GENOMIC DNA]</scope>
    <source>
        <strain evidence="1 2">DPMB0001</strain>
    </source>
</reference>
<dbReference type="PANTHER" id="PTHR32305">
    <property type="match status" value="1"/>
</dbReference>
<accession>A0A951J2D9</accession>
<organism evidence="1 2">
    <name type="scientific">Arthrospiribacter ruber</name>
    <dbReference type="NCBI Taxonomy" id="2487934"/>
    <lineage>
        <taxon>Bacteria</taxon>
        <taxon>Pseudomonadati</taxon>
        <taxon>Bacteroidota</taxon>
        <taxon>Cytophagia</taxon>
        <taxon>Cytophagales</taxon>
        <taxon>Cyclobacteriaceae</taxon>
        <taxon>Arthrospiribacter</taxon>
    </lineage>
</organism>
<evidence type="ECO:0000313" key="2">
    <source>
        <dbReference type="Proteomes" id="UP000727490"/>
    </source>
</evidence>